<dbReference type="RefSeq" id="XP_020907959.1">
    <property type="nucleotide sequence ID" value="XM_021052300.2"/>
</dbReference>
<dbReference type="InterPro" id="IPR011993">
    <property type="entry name" value="PH-like_dom_sf"/>
</dbReference>
<accession>A0A913XR62</accession>
<dbReference type="PANTHER" id="PTHR46006">
    <property type="entry name" value="RHO GUANINE NUCLEOTIDE EXCHANGE FACTOR AT 64C, ISOFORM A"/>
    <property type="match status" value="1"/>
</dbReference>
<dbReference type="Proteomes" id="UP000887567">
    <property type="component" value="Unplaced"/>
</dbReference>
<dbReference type="InterPro" id="IPR001849">
    <property type="entry name" value="PH_domain"/>
</dbReference>
<comment type="subcellular location">
    <subcellularLocation>
        <location evidence="1">Cytoplasm</location>
    </subcellularLocation>
</comment>
<dbReference type="AlphaFoldDB" id="A0A913XR62"/>
<organism evidence="4 5">
    <name type="scientific">Exaiptasia diaphana</name>
    <name type="common">Tropical sea anemone</name>
    <name type="synonym">Aiptasia pulchella</name>
    <dbReference type="NCBI Taxonomy" id="2652724"/>
    <lineage>
        <taxon>Eukaryota</taxon>
        <taxon>Metazoa</taxon>
        <taxon>Cnidaria</taxon>
        <taxon>Anthozoa</taxon>
        <taxon>Hexacorallia</taxon>
        <taxon>Actiniaria</taxon>
        <taxon>Aiptasiidae</taxon>
        <taxon>Exaiptasia</taxon>
    </lineage>
</organism>
<evidence type="ECO:0000313" key="4">
    <source>
        <dbReference type="EnsemblMetazoa" id="XP_020907959.1"/>
    </source>
</evidence>
<dbReference type="SUPFAM" id="SSF50729">
    <property type="entry name" value="PH domain-like"/>
    <property type="match status" value="1"/>
</dbReference>
<feature type="domain" description="PH" evidence="3">
    <location>
        <begin position="1"/>
        <end position="106"/>
    </location>
</feature>
<evidence type="ECO:0000256" key="2">
    <source>
        <dbReference type="ARBA" id="ARBA00022490"/>
    </source>
</evidence>
<protein>
    <recommendedName>
        <fullName evidence="3">PH domain-containing protein</fullName>
    </recommendedName>
</protein>
<evidence type="ECO:0000256" key="1">
    <source>
        <dbReference type="ARBA" id="ARBA00004496"/>
    </source>
</evidence>
<keyword evidence="5" id="KW-1185">Reference proteome</keyword>
<dbReference type="Gene3D" id="2.30.29.30">
    <property type="entry name" value="Pleckstrin-homology domain (PH domain)/Phosphotyrosine-binding domain (PTB)"/>
    <property type="match status" value="1"/>
</dbReference>
<dbReference type="GO" id="GO:0035025">
    <property type="term" value="P:positive regulation of Rho protein signal transduction"/>
    <property type="evidence" value="ECO:0007669"/>
    <property type="project" value="TreeGrafter"/>
</dbReference>
<evidence type="ECO:0000259" key="3">
    <source>
        <dbReference type="PROSITE" id="PS50003"/>
    </source>
</evidence>
<reference evidence="4" key="1">
    <citation type="submission" date="2022-11" db="UniProtKB">
        <authorList>
            <consortium name="EnsemblMetazoa"/>
        </authorList>
    </citation>
    <scope>IDENTIFICATION</scope>
</reference>
<proteinExistence type="predicted"/>
<dbReference type="InterPro" id="IPR051480">
    <property type="entry name" value="Endocytic_GEF_Adapter"/>
</dbReference>
<keyword evidence="2" id="KW-0963">Cytoplasm</keyword>
<dbReference type="Pfam" id="PF16652">
    <property type="entry name" value="PH_13"/>
    <property type="match status" value="1"/>
</dbReference>
<dbReference type="PROSITE" id="PS50003">
    <property type="entry name" value="PH_DOMAIN"/>
    <property type="match status" value="1"/>
</dbReference>
<dbReference type="PANTHER" id="PTHR46006:SF5">
    <property type="entry name" value="DH DOMAIN-CONTAINING PROTEIN"/>
    <property type="match status" value="1"/>
</dbReference>
<dbReference type="KEGG" id="epa:110246012"/>
<name>A0A913XR62_EXADI</name>
<dbReference type="OrthoDB" id="5973771at2759"/>
<evidence type="ECO:0000313" key="5">
    <source>
        <dbReference type="Proteomes" id="UP000887567"/>
    </source>
</evidence>
<dbReference type="GO" id="GO:0005737">
    <property type="term" value="C:cytoplasm"/>
    <property type="evidence" value="ECO:0007669"/>
    <property type="project" value="UniProtKB-SubCell"/>
</dbReference>
<dbReference type="GeneID" id="110246012"/>
<dbReference type="EnsemblMetazoa" id="XM_021052300.2">
    <property type="protein sequence ID" value="XP_020907959.1"/>
    <property type="gene ID" value="LOC110246012"/>
</dbReference>
<sequence length="126" mass="14435">MLFCVLGLSEPKTVDSDEDTNFEEYPLFPSDAEATDAALVMLKKKMNGKYTLFKEPLSLNSCIVCKDSDHKDCFEIINMARETYVFKAGSIKESKKWLKHLRLQAKDLGAWKKRRNGLPNIMIKTI</sequence>